<accession>Q8TJ67</accession>
<evidence type="ECO:0000256" key="6">
    <source>
        <dbReference type="ARBA" id="ARBA00022989"/>
    </source>
</evidence>
<dbReference type="InterPro" id="IPR000522">
    <property type="entry name" value="ABC_transptr_permease_BtuC"/>
</dbReference>
<keyword evidence="3" id="KW-0813">Transport</keyword>
<dbReference type="CDD" id="cd06550">
    <property type="entry name" value="TM_ABC_iron-siderophores_like"/>
    <property type="match status" value="1"/>
</dbReference>
<evidence type="ECO:0000256" key="7">
    <source>
        <dbReference type="ARBA" id="ARBA00023136"/>
    </source>
</evidence>
<dbReference type="EnsemblBacteria" id="AAM07272">
    <property type="protein sequence ID" value="AAM07272"/>
    <property type="gene ID" value="MA_3921"/>
</dbReference>
<feature type="transmembrane region" description="Helical" evidence="11">
    <location>
        <begin position="274"/>
        <end position="299"/>
    </location>
</feature>
<reference evidence="12 13" key="1">
    <citation type="journal article" date="2002" name="Genome Res.">
        <title>The genome of Methanosarcina acetivorans reveals extensive metabolic and physiological diversity.</title>
        <authorList>
            <person name="Galagan J.E."/>
            <person name="Nusbaum C."/>
            <person name="Roy A."/>
            <person name="Endrizzi M.G."/>
            <person name="Macdonald P."/>
            <person name="FitzHugh W."/>
            <person name="Calvo S."/>
            <person name="Engels R."/>
            <person name="Smirnov S."/>
            <person name="Atnoor D."/>
            <person name="Brown A."/>
            <person name="Allen N."/>
            <person name="Naylor J."/>
            <person name="Stange-Thomann N."/>
            <person name="DeArellano K."/>
            <person name="Johnson R."/>
            <person name="Linton L."/>
            <person name="McEwan P."/>
            <person name="McKernan K."/>
            <person name="Talamas J."/>
            <person name="Tirrell A."/>
            <person name="Ye W."/>
            <person name="Zimmer A."/>
            <person name="Barber R.D."/>
            <person name="Cann I."/>
            <person name="Graham D.E."/>
            <person name="Grahame D.A."/>
            <person name="Guss A."/>
            <person name="Hedderich R."/>
            <person name="Ingram-Smith C."/>
            <person name="Kuettner C.H."/>
            <person name="Krzycki J.A."/>
            <person name="Leigh J.A."/>
            <person name="Li W."/>
            <person name="Liu J."/>
            <person name="Mukhopadhyay B."/>
            <person name="Reeve J.N."/>
            <person name="Smith K."/>
            <person name="Springer T.A."/>
            <person name="Umayam L.A."/>
            <person name="White O."/>
            <person name="White R.H."/>
            <person name="de Macario E.C."/>
            <person name="Ferry J.G."/>
            <person name="Jarrell K.F."/>
            <person name="Jing H."/>
            <person name="Macario A.J.L."/>
            <person name="Paulsen I."/>
            <person name="Pritchett M."/>
            <person name="Sowers K.R."/>
            <person name="Swanson R.V."/>
            <person name="Zinder S.H."/>
            <person name="Lander E."/>
            <person name="Metcalf W.W."/>
            <person name="Birren B."/>
        </authorList>
    </citation>
    <scope>NUCLEOTIDE SEQUENCE [LARGE SCALE GENOMIC DNA]</scope>
    <source>
        <strain evidence="13">ATCC 35395 / DSM 2834 / JCM 12185 / C2A</strain>
    </source>
</reference>
<dbReference type="FunFam" id="1.10.3470.10:FF:000001">
    <property type="entry name" value="Vitamin B12 ABC transporter permease BtuC"/>
    <property type="match status" value="1"/>
</dbReference>
<evidence type="ECO:0000256" key="11">
    <source>
        <dbReference type="SAM" id="Phobius"/>
    </source>
</evidence>
<dbReference type="KEGG" id="mac:MA_3921"/>
<dbReference type="InParanoid" id="Q8TJ67"/>
<dbReference type="Gene3D" id="1.10.3470.10">
    <property type="entry name" value="ABC transporter involved in vitamin B12 uptake, BtuC"/>
    <property type="match status" value="1"/>
</dbReference>
<gene>
    <name evidence="12" type="primary">hemU</name>
    <name evidence="12" type="ordered locus">MA_3921</name>
</gene>
<feature type="transmembrane region" description="Helical" evidence="11">
    <location>
        <begin position="311"/>
        <end position="329"/>
    </location>
</feature>
<evidence type="ECO:0000256" key="3">
    <source>
        <dbReference type="ARBA" id="ARBA00022448"/>
    </source>
</evidence>
<dbReference type="PANTHER" id="PTHR30472:SF25">
    <property type="entry name" value="ABC TRANSPORTER PERMEASE PROTEIN MJ0876-RELATED"/>
    <property type="match status" value="1"/>
</dbReference>
<comment type="similarity">
    <text evidence="2">Belongs to the binding-protein-dependent transport system permease family. FecCD subfamily.</text>
</comment>
<keyword evidence="4" id="KW-1003">Cell membrane</keyword>
<dbReference type="Proteomes" id="UP000002487">
    <property type="component" value="Chromosome"/>
</dbReference>
<feature type="transmembrane region" description="Helical" evidence="11">
    <location>
        <begin position="341"/>
        <end position="361"/>
    </location>
</feature>
<evidence type="ECO:0000313" key="13">
    <source>
        <dbReference type="Proteomes" id="UP000002487"/>
    </source>
</evidence>
<protein>
    <recommendedName>
        <fullName evidence="10">Cobalamin import system permease protein BtuC</fullName>
    </recommendedName>
</protein>
<keyword evidence="6 11" id="KW-1133">Transmembrane helix</keyword>
<dbReference type="SUPFAM" id="SSF81345">
    <property type="entry name" value="ABC transporter involved in vitamin B12 uptake, BtuC"/>
    <property type="match status" value="1"/>
</dbReference>
<dbReference type="EMBL" id="AE010299">
    <property type="protein sequence ID" value="AAM07272.1"/>
    <property type="molecule type" value="Genomic_DNA"/>
</dbReference>
<evidence type="ECO:0000313" key="12">
    <source>
        <dbReference type="EMBL" id="AAM07272.1"/>
    </source>
</evidence>
<comment type="subcellular location">
    <subcellularLocation>
        <location evidence="1">Cell membrane</location>
        <topology evidence="1">Multi-pass membrane protein</topology>
    </subcellularLocation>
</comment>
<dbReference type="GO" id="GO:0033214">
    <property type="term" value="P:siderophore-iron import into cell"/>
    <property type="evidence" value="ECO:0000318"/>
    <property type="project" value="GO_Central"/>
</dbReference>
<feature type="transmembrane region" description="Helical" evidence="11">
    <location>
        <begin position="151"/>
        <end position="174"/>
    </location>
</feature>
<dbReference type="GO" id="GO:0022857">
    <property type="term" value="F:transmembrane transporter activity"/>
    <property type="evidence" value="ECO:0000318"/>
    <property type="project" value="GO_Central"/>
</dbReference>
<evidence type="ECO:0000256" key="2">
    <source>
        <dbReference type="ARBA" id="ARBA00007935"/>
    </source>
</evidence>
<keyword evidence="13" id="KW-1185">Reference proteome</keyword>
<evidence type="ECO:0000256" key="9">
    <source>
        <dbReference type="ARBA" id="ARBA00064420"/>
    </source>
</evidence>
<sequence length="369" mass="39701">MSDHQRFSYPIMSIKEEYANLSLKEEYSGFIARKTSFLLAGFIFLLILVTFAVTVGAAELGMKDVFFAITARFSSLNVSDFTYGVVWHLRLPRLFLGVVAGAGLAVSGCVMQGITRNPLVSPFTIGISSAAAFGASLAIFLGSGLASGGQLFVVANAFVFALVCAFSVFGLANLRGSSPETLVLAGIAISYLFSALAAVLQFFASEEKLMAMVHWSFGSLTNSDWDSIAIISCTMLFTFPVLMRYSWDLNTIMLVDDGTAKSLGIHASRVRTTLLIISSLITATIISFTGIIGFVGLVAPHVTRFILGGDHRFLLPGTCIAGSILVIMADITGRCLIPPIVFPLGVVISFVGVPMFVYLLITEKEEFWK</sequence>
<feature type="transmembrane region" description="Helical" evidence="11">
    <location>
        <begin position="37"/>
        <end position="58"/>
    </location>
</feature>
<dbReference type="AlphaFoldDB" id="Q8TJ67"/>
<evidence type="ECO:0000256" key="5">
    <source>
        <dbReference type="ARBA" id="ARBA00022692"/>
    </source>
</evidence>
<evidence type="ECO:0000256" key="1">
    <source>
        <dbReference type="ARBA" id="ARBA00004651"/>
    </source>
</evidence>
<dbReference type="STRING" id="188937.MA_3921"/>
<feature type="transmembrane region" description="Helical" evidence="11">
    <location>
        <begin position="181"/>
        <end position="205"/>
    </location>
</feature>
<feature type="transmembrane region" description="Helical" evidence="11">
    <location>
        <begin position="123"/>
        <end position="145"/>
    </location>
</feature>
<feature type="transmembrane region" description="Helical" evidence="11">
    <location>
        <begin position="225"/>
        <end position="243"/>
    </location>
</feature>
<dbReference type="InterPro" id="IPR037294">
    <property type="entry name" value="ABC_BtuC-like"/>
</dbReference>
<evidence type="ECO:0000256" key="8">
    <source>
        <dbReference type="ARBA" id="ARBA00053891"/>
    </source>
</evidence>
<dbReference type="PANTHER" id="PTHR30472">
    <property type="entry name" value="FERRIC ENTEROBACTIN TRANSPORT SYSTEM PERMEASE PROTEIN"/>
    <property type="match status" value="1"/>
</dbReference>
<dbReference type="HOGENOM" id="CLU_013016_0_1_2"/>
<keyword evidence="7 11" id="KW-0472">Membrane</keyword>
<dbReference type="PhylomeDB" id="Q8TJ67"/>
<name>Q8TJ67_METAC</name>
<keyword evidence="5 11" id="KW-0812">Transmembrane</keyword>
<feature type="transmembrane region" description="Helical" evidence="11">
    <location>
        <begin position="94"/>
        <end position="111"/>
    </location>
</feature>
<organism evidence="12 13">
    <name type="scientific">Methanosarcina acetivorans (strain ATCC 35395 / DSM 2834 / JCM 12185 / C2A)</name>
    <dbReference type="NCBI Taxonomy" id="188937"/>
    <lineage>
        <taxon>Archaea</taxon>
        <taxon>Methanobacteriati</taxon>
        <taxon>Methanobacteriota</taxon>
        <taxon>Stenosarchaea group</taxon>
        <taxon>Methanomicrobia</taxon>
        <taxon>Methanosarcinales</taxon>
        <taxon>Methanosarcinaceae</taxon>
        <taxon>Methanosarcina</taxon>
    </lineage>
</organism>
<evidence type="ECO:0000256" key="4">
    <source>
        <dbReference type="ARBA" id="ARBA00022475"/>
    </source>
</evidence>
<evidence type="ECO:0000256" key="10">
    <source>
        <dbReference type="ARBA" id="ARBA00071366"/>
    </source>
</evidence>
<comment type="subunit">
    <text evidence="9">The complex is composed of two ATP-binding proteins (BtuD), two transmembrane proteins (BtuC) and a solute-binding protein (BtuF).</text>
</comment>
<comment type="function">
    <text evidence="8">Required for corrinoid utilization. Probably part of the ABC transporter complex BtuCDF involved in cobalamin (vitamin B12) import. Probably involved in the translocation of the substrate across the membrane.</text>
</comment>
<dbReference type="Pfam" id="PF01032">
    <property type="entry name" value="FecCD"/>
    <property type="match status" value="1"/>
</dbReference>
<proteinExistence type="inferred from homology"/>
<dbReference type="GO" id="GO:0005886">
    <property type="term" value="C:plasma membrane"/>
    <property type="evidence" value="ECO:0000318"/>
    <property type="project" value="GO_Central"/>
</dbReference>